<dbReference type="GO" id="GO:0046168">
    <property type="term" value="P:glycerol-3-phosphate catabolic process"/>
    <property type="evidence" value="ECO:0007669"/>
    <property type="project" value="TreeGrafter"/>
</dbReference>
<dbReference type="Gene3D" id="1.10.8.870">
    <property type="entry name" value="Alpha-glycerophosphate oxidase, cap domain"/>
    <property type="match status" value="1"/>
</dbReference>
<dbReference type="PANTHER" id="PTHR11985">
    <property type="entry name" value="GLYCEROL-3-PHOSPHATE DEHYDROGENASE"/>
    <property type="match status" value="1"/>
</dbReference>
<dbReference type="InterPro" id="IPR006076">
    <property type="entry name" value="FAD-dep_OxRdtase"/>
</dbReference>
<sequence>MTPRTELGALARRYDLVIVGGGITGAGILREAVRSGARVLLVEAADFASGTSSASSKLVHGGLRYLKNGQWRLTLESVRERQRLLEEAPGLVDPQPFLMPIYADRKPGRWLMQIGLRIYDAMAGVRRSHWMTREALLAAEPCLDERHLLGAMAYEDARTDDARLVLRLIFEAVAEGATALNYVRAELCQTSGRVRGVRLHDEIRGTVREIDAELVINATGAWAGQLPGAPDGAPRLRPLRGSHLVLPLQRLPLRHAVSWLHPQDGRPVFAYPWEGAVVYGTTDLDHREDLAALRITSAELDYLLAGLSRQFPRLRITAADALSTYAGVRPVIDSGKANPSAESRESALWSSPGLVGITGGKLTTFRTTAREVLRAAARQLPQLAPGADRPVFTSAMVPATQQRLYGRLGIAAAGAFLQEIPGDELQPVGDTPYSWGELRWAARHEAVVHLDDLLLRRTRLGLVSAHGGEAWLMRILDICREELGWDADRCTAEAQRYRALWRARHAPPA</sequence>
<dbReference type="GO" id="GO:0004368">
    <property type="term" value="F:glycerol-3-phosphate dehydrogenase (quinone) activity"/>
    <property type="evidence" value="ECO:0007669"/>
    <property type="project" value="InterPro"/>
</dbReference>
<dbReference type="InterPro" id="IPR000447">
    <property type="entry name" value="G3P_DH_FAD-dep"/>
</dbReference>
<evidence type="ECO:0000259" key="7">
    <source>
        <dbReference type="Pfam" id="PF01266"/>
    </source>
</evidence>
<dbReference type="Gene3D" id="3.50.50.60">
    <property type="entry name" value="FAD/NAD(P)-binding domain"/>
    <property type="match status" value="1"/>
</dbReference>
<gene>
    <name evidence="9" type="ORF">SAMN04488120_102297</name>
</gene>
<evidence type="ECO:0000256" key="1">
    <source>
        <dbReference type="ARBA" id="ARBA00001974"/>
    </source>
</evidence>
<dbReference type="GO" id="GO:0006071">
    <property type="term" value="P:glycerol metabolic process"/>
    <property type="evidence" value="ECO:0007669"/>
    <property type="project" value="UniProtKB-KW"/>
</dbReference>
<protein>
    <submittedName>
        <fullName evidence="9">Glycerol-3-phosphate dehydrogenase</fullName>
    </submittedName>
</protein>
<dbReference type="Proteomes" id="UP000199771">
    <property type="component" value="Unassembled WGS sequence"/>
</dbReference>
<proteinExistence type="inferred from homology"/>
<evidence type="ECO:0000256" key="3">
    <source>
        <dbReference type="ARBA" id="ARBA00022630"/>
    </source>
</evidence>
<evidence type="ECO:0000256" key="5">
    <source>
        <dbReference type="ARBA" id="ARBA00022827"/>
    </source>
</evidence>
<accession>A0A1I2HZZ2</accession>
<dbReference type="PANTHER" id="PTHR11985:SF35">
    <property type="entry name" value="ANAEROBIC GLYCEROL-3-PHOSPHATE DEHYDROGENASE SUBUNIT A"/>
    <property type="match status" value="1"/>
</dbReference>
<feature type="domain" description="FAD dependent oxidoreductase" evidence="7">
    <location>
        <begin position="15"/>
        <end position="343"/>
    </location>
</feature>
<evidence type="ECO:0000313" key="10">
    <source>
        <dbReference type="Proteomes" id="UP000199771"/>
    </source>
</evidence>
<dbReference type="SUPFAM" id="SSF51905">
    <property type="entry name" value="FAD/NAD(P)-binding domain"/>
    <property type="match status" value="1"/>
</dbReference>
<dbReference type="OrthoDB" id="9766796at2"/>
<evidence type="ECO:0000256" key="2">
    <source>
        <dbReference type="ARBA" id="ARBA00007330"/>
    </source>
</evidence>
<comment type="cofactor">
    <cofactor evidence="1">
        <name>FAD</name>
        <dbReference type="ChEBI" id="CHEBI:57692"/>
    </cofactor>
</comment>
<dbReference type="Pfam" id="PF01266">
    <property type="entry name" value="DAO"/>
    <property type="match status" value="1"/>
</dbReference>
<keyword evidence="6" id="KW-0560">Oxidoreductase</keyword>
<dbReference type="PRINTS" id="PR01001">
    <property type="entry name" value="FADG3PDH"/>
</dbReference>
<dbReference type="RefSeq" id="WP_091531687.1">
    <property type="nucleotide sequence ID" value="NZ_FOOC01000002.1"/>
</dbReference>
<dbReference type="AlphaFoldDB" id="A0A1I2HZZ2"/>
<dbReference type="InterPro" id="IPR038299">
    <property type="entry name" value="DAO_C_sf"/>
</dbReference>
<evidence type="ECO:0000256" key="6">
    <source>
        <dbReference type="ARBA" id="ARBA00023002"/>
    </source>
</evidence>
<evidence type="ECO:0000256" key="4">
    <source>
        <dbReference type="ARBA" id="ARBA00022798"/>
    </source>
</evidence>
<keyword evidence="4" id="KW-0319">Glycerol metabolism</keyword>
<comment type="similarity">
    <text evidence="2">Belongs to the FAD-dependent glycerol-3-phosphate dehydrogenase family.</text>
</comment>
<dbReference type="InterPro" id="IPR036188">
    <property type="entry name" value="FAD/NAD-bd_sf"/>
</dbReference>
<evidence type="ECO:0000313" key="9">
    <source>
        <dbReference type="EMBL" id="SFF34156.1"/>
    </source>
</evidence>
<dbReference type="EMBL" id="FOOC01000002">
    <property type="protein sequence ID" value="SFF34156.1"/>
    <property type="molecule type" value="Genomic_DNA"/>
</dbReference>
<dbReference type="InterPro" id="IPR031656">
    <property type="entry name" value="DAO_C"/>
</dbReference>
<feature type="domain" description="Alpha-glycerophosphate oxidase C-terminal" evidence="8">
    <location>
        <begin position="427"/>
        <end position="489"/>
    </location>
</feature>
<dbReference type="STRING" id="1076937.SAMN04488120_102297"/>
<keyword evidence="10" id="KW-1185">Reference proteome</keyword>
<keyword evidence="3" id="KW-0285">Flavoprotein</keyword>
<keyword evidence="5" id="KW-0274">FAD</keyword>
<reference evidence="9 10" key="1">
    <citation type="submission" date="2016-10" db="EMBL/GenBank/DDBJ databases">
        <authorList>
            <person name="de Groot N.N."/>
        </authorList>
    </citation>
    <scope>NUCLEOTIDE SEQUENCE [LARGE SCALE GENOMIC DNA]</scope>
    <source>
        <strain evidence="9 10">DSM 23609</strain>
    </source>
</reference>
<dbReference type="Pfam" id="PF16901">
    <property type="entry name" value="DAO_C"/>
    <property type="match status" value="1"/>
</dbReference>
<dbReference type="Gene3D" id="3.30.9.10">
    <property type="entry name" value="D-Amino Acid Oxidase, subunit A, domain 2"/>
    <property type="match status" value="1"/>
</dbReference>
<organism evidence="9 10">
    <name type="scientific">Fontimonas thermophila</name>
    <dbReference type="NCBI Taxonomy" id="1076937"/>
    <lineage>
        <taxon>Bacteria</taxon>
        <taxon>Pseudomonadati</taxon>
        <taxon>Pseudomonadota</taxon>
        <taxon>Gammaproteobacteria</taxon>
        <taxon>Nevskiales</taxon>
        <taxon>Nevskiaceae</taxon>
        <taxon>Fontimonas</taxon>
    </lineage>
</organism>
<evidence type="ECO:0000259" key="8">
    <source>
        <dbReference type="Pfam" id="PF16901"/>
    </source>
</evidence>
<name>A0A1I2HZZ2_9GAMM</name>